<comment type="caution">
    <text evidence="2">The sequence shown here is derived from an EMBL/GenBank/DDBJ whole genome shotgun (WGS) entry which is preliminary data.</text>
</comment>
<dbReference type="Proteomes" id="UP000324629">
    <property type="component" value="Unassembled WGS sequence"/>
</dbReference>
<sequence>MLPAIYLGLQFLSPSRLLRRFHIDAVPSRSGQCAFPIVLWRRIDLATCARSMSQRVEPTRTEVPVSTSHWIKTAHKLDHHAKVVDKVRKIIYIGLKNDKVASEHVQRVASEMVTGSRHLSFRYRSKILDVCPTEFRRLHGGNQRELARQKQIKKEHASKKSVSAAEKEGNKGLTLEERRLRYLQHLLNCVFSRDAQALKAKQEAKAKAATEKN</sequence>
<dbReference type="EMBL" id="QNGE01006708">
    <property type="protein sequence ID" value="KAA3671314.1"/>
    <property type="molecule type" value="Genomic_DNA"/>
</dbReference>
<name>A0A5J4N723_9TREM</name>
<keyword evidence="3" id="KW-1185">Reference proteome</keyword>
<feature type="compositionally biased region" description="Basic and acidic residues" evidence="1">
    <location>
        <begin position="145"/>
        <end position="155"/>
    </location>
</feature>
<organism evidence="2 3">
    <name type="scientific">Paragonimus westermani</name>
    <dbReference type="NCBI Taxonomy" id="34504"/>
    <lineage>
        <taxon>Eukaryota</taxon>
        <taxon>Metazoa</taxon>
        <taxon>Spiralia</taxon>
        <taxon>Lophotrochozoa</taxon>
        <taxon>Platyhelminthes</taxon>
        <taxon>Trematoda</taxon>
        <taxon>Digenea</taxon>
        <taxon>Plagiorchiida</taxon>
        <taxon>Troglotremata</taxon>
        <taxon>Troglotrematidae</taxon>
        <taxon>Paragonimus</taxon>
    </lineage>
</organism>
<protein>
    <submittedName>
        <fullName evidence="2">Uncharacterized protein</fullName>
    </submittedName>
</protein>
<dbReference type="AlphaFoldDB" id="A0A5J4N723"/>
<gene>
    <name evidence="2" type="ORF">DEA37_0003252</name>
</gene>
<evidence type="ECO:0000313" key="3">
    <source>
        <dbReference type="Proteomes" id="UP000324629"/>
    </source>
</evidence>
<accession>A0A5J4N723</accession>
<evidence type="ECO:0000313" key="2">
    <source>
        <dbReference type="EMBL" id="KAA3671314.1"/>
    </source>
</evidence>
<reference evidence="2 3" key="1">
    <citation type="journal article" date="2019" name="Gigascience">
        <title>Whole-genome sequence of the oriental lung fluke Paragonimus westermani.</title>
        <authorList>
            <person name="Oey H."/>
            <person name="Zakrzewski M."/>
            <person name="Narain K."/>
            <person name="Devi K.R."/>
            <person name="Agatsuma T."/>
            <person name="Nawaratna S."/>
            <person name="Gobert G.N."/>
            <person name="Jones M.K."/>
            <person name="Ragan M.A."/>
            <person name="McManus D.P."/>
            <person name="Krause L."/>
        </authorList>
    </citation>
    <scope>NUCLEOTIDE SEQUENCE [LARGE SCALE GENOMIC DNA]</scope>
    <source>
        <strain evidence="2 3">IND2009</strain>
    </source>
</reference>
<feature type="region of interest" description="Disordered" evidence="1">
    <location>
        <begin position="142"/>
        <end position="170"/>
    </location>
</feature>
<proteinExistence type="predicted"/>
<evidence type="ECO:0000256" key="1">
    <source>
        <dbReference type="SAM" id="MobiDB-lite"/>
    </source>
</evidence>